<evidence type="ECO:0000256" key="10">
    <source>
        <dbReference type="PROSITE-ProRule" id="PRU10057"/>
    </source>
</evidence>
<evidence type="ECO:0000256" key="2">
    <source>
        <dbReference type="ARBA" id="ARBA00022801"/>
    </source>
</evidence>
<dbReference type="PIRSF" id="PIRSF001100">
    <property type="entry name" value="Beta_cellobiohydrolase"/>
    <property type="match status" value="1"/>
</dbReference>
<feature type="active site" description="Proton acceptor" evidence="8">
    <location>
        <position position="295"/>
    </location>
</feature>
<dbReference type="GO" id="GO:0030245">
    <property type="term" value="P:cellulose catabolic process"/>
    <property type="evidence" value="ECO:0007669"/>
    <property type="project" value="UniProtKB-KW"/>
</dbReference>
<feature type="binding site" evidence="9">
    <location>
        <position position="79"/>
    </location>
    <ligand>
        <name>substrate</name>
    </ligand>
</feature>
<dbReference type="EMBL" id="QUBR01000002">
    <property type="protein sequence ID" value="REK70991.1"/>
    <property type="molecule type" value="Genomic_DNA"/>
</dbReference>
<feature type="binding site" evidence="9">
    <location>
        <position position="262"/>
    </location>
    <ligand>
        <name>substrate</name>
    </ligand>
</feature>
<keyword evidence="6 11" id="KW-0326">Glycosidase</keyword>
<dbReference type="PANTHER" id="PTHR34876">
    <property type="match status" value="1"/>
</dbReference>
<dbReference type="InterPro" id="IPR036434">
    <property type="entry name" value="Beta_cellobiohydrolase_sf"/>
</dbReference>
<evidence type="ECO:0000256" key="5">
    <source>
        <dbReference type="ARBA" id="ARBA00023277"/>
    </source>
</evidence>
<feature type="binding site" evidence="9">
    <location>
        <position position="197"/>
    </location>
    <ligand>
        <name>substrate</name>
    </ligand>
</feature>
<dbReference type="PROSITE" id="PS00656">
    <property type="entry name" value="GLYCOSYL_HYDROL_F6_2"/>
    <property type="match status" value="1"/>
</dbReference>
<dbReference type="Gene3D" id="3.20.20.40">
    <property type="entry name" value="1, 4-beta cellobiohydrolase"/>
    <property type="match status" value="1"/>
</dbReference>
<protein>
    <recommendedName>
        <fullName evidence="11">Glucanase</fullName>
        <ecNumber evidence="11">3.2.1.-</ecNumber>
    </recommendedName>
</protein>
<keyword evidence="13" id="KW-1185">Reference proteome</keyword>
<evidence type="ECO:0000256" key="3">
    <source>
        <dbReference type="ARBA" id="ARBA00023001"/>
    </source>
</evidence>
<evidence type="ECO:0000256" key="9">
    <source>
        <dbReference type="PIRSR" id="PIRSR001100-2"/>
    </source>
</evidence>
<evidence type="ECO:0000256" key="1">
    <source>
        <dbReference type="ARBA" id="ARBA00022729"/>
    </source>
</evidence>
<feature type="binding site" evidence="9">
    <location>
        <position position="293"/>
    </location>
    <ligand>
        <name>substrate</name>
    </ligand>
</feature>
<evidence type="ECO:0000256" key="11">
    <source>
        <dbReference type="RuleBase" id="RU361186"/>
    </source>
</evidence>
<keyword evidence="4" id="KW-1015">Disulfide bond</keyword>
<evidence type="ECO:0000256" key="4">
    <source>
        <dbReference type="ARBA" id="ARBA00023157"/>
    </source>
</evidence>
<gene>
    <name evidence="12" type="ORF">DX116_18140</name>
</gene>
<comment type="caution">
    <text evidence="12">The sequence shown here is derived from an EMBL/GenBank/DDBJ whole genome shotgun (WGS) entry which is preliminary data.</text>
</comment>
<dbReference type="PRINTS" id="PR00733">
    <property type="entry name" value="GLHYDRLASE6"/>
</dbReference>
<sequence>MSAARRGQRKAALVVIPLLLFVGAFAGARLIGAEADDNPFVDRPPLAVSDTAGSAAASSATGDDQRILERLAAVPQATWLTPEAYSTSQVGGVVAKVVAQADAQGRTAVFVVYGITDRDCSGGESSGGLPAQQYEQWVGRIADATGSDAAVVVEPDALATAAECGQVEVRTPLLRAAVERLASSGATVYLDAGHASWTPPQDMARMLKQAGVEKARGFSTNVAGYESQADESAYAAAVSSALGGAHYVTDTSRNGAGSNGEWCNPDGRALGREPAAVDDGGLDAYLWIKPPGESDGTCGGGPPAGTFWPERAVALARAAGW</sequence>
<dbReference type="Proteomes" id="UP000265581">
    <property type="component" value="Unassembled WGS sequence"/>
</dbReference>
<dbReference type="GO" id="GO:0004553">
    <property type="term" value="F:hydrolase activity, hydrolyzing O-glycosyl compounds"/>
    <property type="evidence" value="ECO:0007669"/>
    <property type="project" value="InterPro"/>
</dbReference>
<dbReference type="PANTHER" id="PTHR34876:SF4">
    <property type="entry name" value="1,4-BETA-D-GLUCAN CELLOBIOHYDROLASE C-RELATED"/>
    <property type="match status" value="1"/>
</dbReference>
<dbReference type="InterPro" id="IPR016288">
    <property type="entry name" value="Beta_cellobiohydrolase"/>
</dbReference>
<evidence type="ECO:0000256" key="7">
    <source>
        <dbReference type="ARBA" id="ARBA00023326"/>
    </source>
</evidence>
<evidence type="ECO:0000256" key="6">
    <source>
        <dbReference type="ARBA" id="ARBA00023295"/>
    </source>
</evidence>
<dbReference type="AlphaFoldDB" id="A0A371P4X2"/>
<reference evidence="12 13" key="1">
    <citation type="submission" date="2018-08" db="EMBL/GenBank/DDBJ databases">
        <title>Aeromicrobium sp. M2KJ-4, whole genome shotgun sequence.</title>
        <authorList>
            <person name="Tuo L."/>
        </authorList>
    </citation>
    <scope>NUCLEOTIDE SEQUENCE [LARGE SCALE GENOMIC DNA]</scope>
    <source>
        <strain evidence="12 13">M2KJ-4</strain>
    </source>
</reference>
<keyword evidence="1" id="KW-0732">Signal</keyword>
<keyword evidence="3 11" id="KW-0136">Cellulose degradation</keyword>
<feature type="active site" description="Proton donor" evidence="8 10">
    <location>
        <position position="156"/>
    </location>
</feature>
<evidence type="ECO:0000256" key="8">
    <source>
        <dbReference type="PIRSR" id="PIRSR001100-1"/>
    </source>
</evidence>
<feature type="binding site" evidence="9">
    <location>
        <position position="194"/>
    </location>
    <ligand>
        <name>substrate</name>
    </ligand>
</feature>
<dbReference type="Pfam" id="PF01341">
    <property type="entry name" value="Glyco_hydro_6"/>
    <property type="match status" value="1"/>
</dbReference>
<proteinExistence type="inferred from homology"/>
<dbReference type="EC" id="3.2.1.-" evidence="11"/>
<evidence type="ECO:0000313" key="12">
    <source>
        <dbReference type="EMBL" id="REK70991.1"/>
    </source>
</evidence>
<keyword evidence="5 11" id="KW-0119">Carbohydrate metabolism</keyword>
<feature type="binding site" evidence="9">
    <location>
        <position position="289"/>
    </location>
    <ligand>
        <name>substrate</name>
    </ligand>
</feature>
<dbReference type="OrthoDB" id="309899at2"/>
<comment type="similarity">
    <text evidence="11">Belongs to the glycosyl hydrolase family 6.</text>
</comment>
<dbReference type="SUPFAM" id="SSF51989">
    <property type="entry name" value="Glycosyl hydrolases family 6, cellulases"/>
    <property type="match status" value="1"/>
</dbReference>
<evidence type="ECO:0000313" key="13">
    <source>
        <dbReference type="Proteomes" id="UP000265581"/>
    </source>
</evidence>
<name>A0A371P4X2_9ACTN</name>
<keyword evidence="7 11" id="KW-0624">Polysaccharide degradation</keyword>
<accession>A0A371P4X2</accession>
<dbReference type="InterPro" id="IPR001524">
    <property type="entry name" value="Glyco_hydro_6_CS"/>
</dbReference>
<organism evidence="12 13">
    <name type="scientific">Aeromicrobium endophyticum</name>
    <dbReference type="NCBI Taxonomy" id="2292704"/>
    <lineage>
        <taxon>Bacteria</taxon>
        <taxon>Bacillati</taxon>
        <taxon>Actinomycetota</taxon>
        <taxon>Actinomycetes</taxon>
        <taxon>Propionibacteriales</taxon>
        <taxon>Nocardioidaceae</taxon>
        <taxon>Aeromicrobium</taxon>
    </lineage>
</organism>
<dbReference type="RefSeq" id="WP_119705576.1">
    <property type="nucleotide sequence ID" value="NZ_JBHSOI010000002.1"/>
</dbReference>
<keyword evidence="2 11" id="KW-0378">Hydrolase</keyword>